<dbReference type="SUPFAM" id="SSF56219">
    <property type="entry name" value="DNase I-like"/>
    <property type="match status" value="1"/>
</dbReference>
<reference evidence="1" key="2">
    <citation type="submission" date="2021-10" db="EMBL/GenBank/DDBJ databases">
        <title>Phylogenomics reveals ancestral predisposition of the termite-cultivated fungus Termitomyces towards a domesticated lifestyle.</title>
        <authorList>
            <person name="Auxier B."/>
            <person name="Grum-Grzhimaylo A."/>
            <person name="Cardenas M.E."/>
            <person name="Lodge J.D."/>
            <person name="Laessoe T."/>
            <person name="Pedersen O."/>
            <person name="Smith M.E."/>
            <person name="Kuyper T.W."/>
            <person name="Franco-Molano E.A."/>
            <person name="Baroni T.J."/>
            <person name="Aanen D.K."/>
        </authorList>
    </citation>
    <scope>NUCLEOTIDE SEQUENCE</scope>
    <source>
        <strain evidence="1">AP01</strain>
        <tissue evidence="1">Mycelium</tissue>
    </source>
</reference>
<dbReference type="PANTHER" id="PTHR42834">
    <property type="entry name" value="ENDONUCLEASE/EXONUCLEASE/PHOSPHATASE FAMILY PROTEIN (AFU_ORTHOLOGUE AFUA_3G09210)"/>
    <property type="match status" value="1"/>
</dbReference>
<dbReference type="Gene3D" id="3.60.10.10">
    <property type="entry name" value="Endonuclease/exonuclease/phosphatase"/>
    <property type="match status" value="1"/>
</dbReference>
<accession>A0A9P7G7H0</accession>
<sequence length="200" mass="21878">MSFNPGRIDPTNEAFTISRKPLVAHWQTPGGAKLFTINVHFSSKGGSSSTQGDARPPVNSPIQARINQFNATAVSSLQASPFGALNDRNAQSFIQTILAADQQANIVLAGDFNEFIQTRAVFKPLTDILTSIDEAANVPEVERYSYVFDQNSQQLDHVLISNAVKERGVEFEHIHINTWTSTKAGQISDHDPSVGQIRVC</sequence>
<dbReference type="EMBL" id="JABCKV010000217">
    <property type="protein sequence ID" value="KAG5642097.1"/>
    <property type="molecule type" value="Genomic_DNA"/>
</dbReference>
<evidence type="ECO:0008006" key="3">
    <source>
        <dbReference type="Google" id="ProtNLM"/>
    </source>
</evidence>
<dbReference type="PANTHER" id="PTHR42834:SF1">
    <property type="entry name" value="ENDONUCLEASE_EXONUCLEASE_PHOSPHATASE FAMILY PROTEIN (AFU_ORTHOLOGUE AFUA_3G09210)"/>
    <property type="match status" value="1"/>
</dbReference>
<dbReference type="InterPro" id="IPR036691">
    <property type="entry name" value="Endo/exonu/phosph_ase_sf"/>
</dbReference>
<organism evidence="1 2">
    <name type="scientific">Asterophora parasitica</name>
    <dbReference type="NCBI Taxonomy" id="117018"/>
    <lineage>
        <taxon>Eukaryota</taxon>
        <taxon>Fungi</taxon>
        <taxon>Dikarya</taxon>
        <taxon>Basidiomycota</taxon>
        <taxon>Agaricomycotina</taxon>
        <taxon>Agaricomycetes</taxon>
        <taxon>Agaricomycetidae</taxon>
        <taxon>Agaricales</taxon>
        <taxon>Tricholomatineae</taxon>
        <taxon>Lyophyllaceae</taxon>
        <taxon>Asterophora</taxon>
    </lineage>
</organism>
<evidence type="ECO:0000313" key="2">
    <source>
        <dbReference type="Proteomes" id="UP000775547"/>
    </source>
</evidence>
<dbReference type="Proteomes" id="UP000775547">
    <property type="component" value="Unassembled WGS sequence"/>
</dbReference>
<name>A0A9P7G7H0_9AGAR</name>
<proteinExistence type="predicted"/>
<dbReference type="AlphaFoldDB" id="A0A9P7G7H0"/>
<comment type="caution">
    <text evidence="1">The sequence shown here is derived from an EMBL/GenBank/DDBJ whole genome shotgun (WGS) entry which is preliminary data.</text>
</comment>
<evidence type="ECO:0000313" key="1">
    <source>
        <dbReference type="EMBL" id="KAG5642097.1"/>
    </source>
</evidence>
<dbReference type="OrthoDB" id="47488at2759"/>
<keyword evidence="2" id="KW-1185">Reference proteome</keyword>
<reference evidence="1" key="1">
    <citation type="submission" date="2020-07" db="EMBL/GenBank/DDBJ databases">
        <authorList>
            <person name="Nieuwenhuis M."/>
            <person name="Van De Peppel L.J.J."/>
        </authorList>
    </citation>
    <scope>NUCLEOTIDE SEQUENCE</scope>
    <source>
        <strain evidence="1">AP01</strain>
        <tissue evidence="1">Mycelium</tissue>
    </source>
</reference>
<protein>
    <recommendedName>
        <fullName evidence="3">Endonuclease/exonuclease/phosphatase domain-containing protein</fullName>
    </recommendedName>
</protein>
<gene>
    <name evidence="1" type="ORF">DXG03_003621</name>
</gene>